<name>A0ABW5TMH8_9SPHI</name>
<evidence type="ECO:0000313" key="4">
    <source>
        <dbReference type="Proteomes" id="UP001597546"/>
    </source>
</evidence>
<organism evidence="3 4">
    <name type="scientific">Pedobacter alpinus</name>
    <dbReference type="NCBI Taxonomy" id="1590643"/>
    <lineage>
        <taxon>Bacteria</taxon>
        <taxon>Pseudomonadati</taxon>
        <taxon>Bacteroidota</taxon>
        <taxon>Sphingobacteriia</taxon>
        <taxon>Sphingobacteriales</taxon>
        <taxon>Sphingobacteriaceae</taxon>
        <taxon>Pedobacter</taxon>
    </lineage>
</organism>
<gene>
    <name evidence="3" type="ORF">ACFSSE_01695</name>
</gene>
<dbReference type="Pfam" id="PF18917">
    <property type="entry name" value="LiaI-LiaF-like_TM1"/>
    <property type="match status" value="1"/>
</dbReference>
<comment type="caution">
    <text evidence="3">The sequence shown here is derived from an EMBL/GenBank/DDBJ whole genome shotgun (WGS) entry which is preliminary data.</text>
</comment>
<keyword evidence="1" id="KW-1133">Transmembrane helix</keyword>
<evidence type="ECO:0000313" key="3">
    <source>
        <dbReference type="EMBL" id="MFD2730407.1"/>
    </source>
</evidence>
<proteinExistence type="predicted"/>
<feature type="transmembrane region" description="Helical" evidence="1">
    <location>
        <begin position="6"/>
        <end position="27"/>
    </location>
</feature>
<evidence type="ECO:0000259" key="2">
    <source>
        <dbReference type="Pfam" id="PF18917"/>
    </source>
</evidence>
<sequence>MKADKIFWGIVFIFVGTVFLLENFGVIDFSWRDIWRFWPLLLVITGVNIVFKDSKSNTGVIIIVLITTATLAFLTFKGLTGTQKTDDVPWEWSHNEDEVNNEENKEFSTNIYNEDYNAKYKNATLSINGGASKFSIESGSEKLFESKIKETISRYYLKKTDTDSTVVLSFNSKNKKNGFNFKDTEFSDVKIKLHTQPTWDVNLNMGAGKVNFDLSNNKINTINLKGGAADFNIKLGSLSEQINLNAETGIAKVSIEIPQDAACEIKTSTGLSSKDFEDFVKKSDGIYVSPNFDTAKNKIYINLKGGLSDFEVTRY</sequence>
<feature type="transmembrane region" description="Helical" evidence="1">
    <location>
        <begin position="34"/>
        <end position="51"/>
    </location>
</feature>
<keyword evidence="4" id="KW-1185">Reference proteome</keyword>
<evidence type="ECO:0000256" key="1">
    <source>
        <dbReference type="SAM" id="Phobius"/>
    </source>
</evidence>
<dbReference type="EMBL" id="JBHULV010000008">
    <property type="protein sequence ID" value="MFD2730407.1"/>
    <property type="molecule type" value="Genomic_DNA"/>
</dbReference>
<dbReference type="Proteomes" id="UP001597546">
    <property type="component" value="Unassembled WGS sequence"/>
</dbReference>
<accession>A0ABW5TMH8</accession>
<dbReference type="RefSeq" id="WP_379040856.1">
    <property type="nucleotide sequence ID" value="NZ_JBHSKW010000005.1"/>
</dbReference>
<reference evidence="4" key="1">
    <citation type="journal article" date="2019" name="Int. J. Syst. Evol. Microbiol.">
        <title>The Global Catalogue of Microorganisms (GCM) 10K type strain sequencing project: providing services to taxonomists for standard genome sequencing and annotation.</title>
        <authorList>
            <consortium name="The Broad Institute Genomics Platform"/>
            <consortium name="The Broad Institute Genome Sequencing Center for Infectious Disease"/>
            <person name="Wu L."/>
            <person name="Ma J."/>
        </authorList>
    </citation>
    <scope>NUCLEOTIDE SEQUENCE [LARGE SCALE GENOMIC DNA]</scope>
    <source>
        <strain evidence="4">KCTC 42456</strain>
    </source>
</reference>
<feature type="transmembrane region" description="Helical" evidence="1">
    <location>
        <begin position="57"/>
        <end position="76"/>
    </location>
</feature>
<dbReference type="InterPro" id="IPR043726">
    <property type="entry name" value="LiaI-LiaF-like_TM1"/>
</dbReference>
<protein>
    <submittedName>
        <fullName evidence="3">LiaI-LiaF-like domain-containing protein</fullName>
    </submittedName>
</protein>
<keyword evidence="1" id="KW-0812">Transmembrane</keyword>
<keyword evidence="1" id="KW-0472">Membrane</keyword>
<feature type="domain" description="LiaI-LiaF-like transmembrane region" evidence="2">
    <location>
        <begin position="6"/>
        <end position="49"/>
    </location>
</feature>